<dbReference type="SUPFAM" id="SSF49899">
    <property type="entry name" value="Concanavalin A-like lectins/glucanases"/>
    <property type="match status" value="1"/>
</dbReference>
<dbReference type="PANTHER" id="PTHR37536">
    <property type="entry name" value="PUTATIVE (AFU_ORTHOLOGUE AFUA_3G02970)-RELATED"/>
    <property type="match status" value="1"/>
</dbReference>
<keyword evidence="4" id="KW-1185">Reference proteome</keyword>
<dbReference type="GO" id="GO:0006508">
    <property type="term" value="P:proteolysis"/>
    <property type="evidence" value="ECO:0007669"/>
    <property type="project" value="InterPro"/>
</dbReference>
<accession>A0A3D8QE01</accession>
<dbReference type="Proteomes" id="UP000256645">
    <property type="component" value="Unassembled WGS sequence"/>
</dbReference>
<name>A0A3D8QE01_9HELO</name>
<dbReference type="Pfam" id="PF01828">
    <property type="entry name" value="Peptidase_A4"/>
    <property type="match status" value="1"/>
</dbReference>
<dbReference type="InterPro" id="IPR013320">
    <property type="entry name" value="ConA-like_dom_sf"/>
</dbReference>
<protein>
    <recommendedName>
        <fullName evidence="5">Aspergillopepsin-2</fullName>
    </recommendedName>
</protein>
<feature type="signal peptide" evidence="2">
    <location>
        <begin position="1"/>
        <end position="18"/>
    </location>
</feature>
<dbReference type="PANTHER" id="PTHR37536:SF1">
    <property type="entry name" value="ASPERGILLOPEPSIN, PUTAITVE (AFU_ORTHOLOGUE AFUA_7G01200)"/>
    <property type="match status" value="1"/>
</dbReference>
<feature type="active site" description="Proton acceptor" evidence="1">
    <location>
        <position position="192"/>
    </location>
</feature>
<organism evidence="3 4">
    <name type="scientific">Coleophoma cylindrospora</name>
    <dbReference type="NCBI Taxonomy" id="1849047"/>
    <lineage>
        <taxon>Eukaryota</taxon>
        <taxon>Fungi</taxon>
        <taxon>Dikarya</taxon>
        <taxon>Ascomycota</taxon>
        <taxon>Pezizomycotina</taxon>
        <taxon>Leotiomycetes</taxon>
        <taxon>Helotiales</taxon>
        <taxon>Dermateaceae</taxon>
        <taxon>Coleophoma</taxon>
    </lineage>
</organism>
<keyword evidence="2" id="KW-0732">Signal</keyword>
<dbReference type="AlphaFoldDB" id="A0A3D8QE01"/>
<evidence type="ECO:0008006" key="5">
    <source>
        <dbReference type="Google" id="ProtNLM"/>
    </source>
</evidence>
<gene>
    <name evidence="3" type="ORF">BP6252_13044</name>
</gene>
<dbReference type="OrthoDB" id="2862635at2759"/>
<comment type="caution">
    <text evidence="3">The sequence shown here is derived from an EMBL/GenBank/DDBJ whole genome shotgun (WGS) entry which is preliminary data.</text>
</comment>
<reference evidence="3 4" key="1">
    <citation type="journal article" date="2018" name="IMA Fungus">
        <title>IMA Genome-F 9: Draft genome sequence of Annulohypoxylon stygium, Aspergillus mulundensis, Berkeleyomyces basicola (syn. Thielaviopsis basicola), Ceratocystis smalleyi, two Cercospora beticola strains, Coleophoma cylindrospora, Fusarium fracticaudum, Phialophora cf. hyalina, and Morchella septimelata.</title>
        <authorList>
            <person name="Wingfield B.D."/>
            <person name="Bills G.F."/>
            <person name="Dong Y."/>
            <person name="Huang W."/>
            <person name="Nel W.J."/>
            <person name="Swalarsk-Parry B.S."/>
            <person name="Vaghefi N."/>
            <person name="Wilken P.M."/>
            <person name="An Z."/>
            <person name="de Beer Z.W."/>
            <person name="De Vos L."/>
            <person name="Chen L."/>
            <person name="Duong T.A."/>
            <person name="Gao Y."/>
            <person name="Hammerbacher A."/>
            <person name="Kikkert J.R."/>
            <person name="Li Y."/>
            <person name="Li H."/>
            <person name="Li K."/>
            <person name="Li Q."/>
            <person name="Liu X."/>
            <person name="Ma X."/>
            <person name="Naidoo K."/>
            <person name="Pethybridge S.J."/>
            <person name="Sun J."/>
            <person name="Steenkamp E.T."/>
            <person name="van der Nest M.A."/>
            <person name="van Wyk S."/>
            <person name="Wingfield M.J."/>
            <person name="Xiong C."/>
            <person name="Yue Q."/>
            <person name="Zhang X."/>
        </authorList>
    </citation>
    <scope>NUCLEOTIDE SEQUENCE [LARGE SCALE GENOMIC DNA]</scope>
    <source>
        <strain evidence="3 4">BP6252</strain>
    </source>
</reference>
<proteinExistence type="predicted"/>
<feature type="chain" id="PRO_5017773893" description="Aspergillopepsin-2" evidence="2">
    <location>
        <begin position="19"/>
        <end position="248"/>
    </location>
</feature>
<dbReference type="GO" id="GO:0070007">
    <property type="term" value="F:glutamic-type endopeptidase activity"/>
    <property type="evidence" value="ECO:0007669"/>
    <property type="project" value="InterPro"/>
</dbReference>
<evidence type="ECO:0000313" key="4">
    <source>
        <dbReference type="Proteomes" id="UP000256645"/>
    </source>
</evidence>
<dbReference type="Gene3D" id="2.60.120.700">
    <property type="entry name" value="Peptidase G1"/>
    <property type="match status" value="1"/>
</dbReference>
<dbReference type="InterPro" id="IPR000250">
    <property type="entry name" value="Peptidase_G1"/>
</dbReference>
<evidence type="ECO:0000256" key="1">
    <source>
        <dbReference type="PIRSR" id="PIRSR600250-50"/>
    </source>
</evidence>
<dbReference type="PRINTS" id="PR00977">
    <property type="entry name" value="SCYTLDPTASE"/>
</dbReference>
<sequence>MKFISILTYMVFVGLAIAAPHTAKRAARREVARLHSQPNKYIEGSAHVINETTNVVYSSNWAGAALIATSVTSVTGTFTVPEPSTDGSGSAWVGIDGYSNDVTFQAGIDWTKSGDSYSYDAWYEWYPDYAYDFSGVTIAAGDVIKVIVTANSKTAGTAVLENLTTGITVTKILTNEASVGALEEISAEWILEDFEDNNAFSDFGSFEFTSASAMTSAGTVGVTGATIIETADMSVTLPSSSEVLITYI</sequence>
<evidence type="ECO:0000256" key="2">
    <source>
        <dbReference type="SAM" id="SignalP"/>
    </source>
</evidence>
<dbReference type="InterPro" id="IPR038656">
    <property type="entry name" value="Peptidase_G1_sf"/>
</dbReference>
<evidence type="ECO:0000313" key="3">
    <source>
        <dbReference type="EMBL" id="RDW59957.1"/>
    </source>
</evidence>
<dbReference type="STRING" id="1849047.A0A3D8QE01"/>
<dbReference type="EMBL" id="PDLM01000016">
    <property type="protein sequence ID" value="RDW59957.1"/>
    <property type="molecule type" value="Genomic_DNA"/>
</dbReference>
<dbReference type="CDD" id="cd13426">
    <property type="entry name" value="Peptidase_G1"/>
    <property type="match status" value="1"/>
</dbReference>